<dbReference type="Proteomes" id="UP000054422">
    <property type="component" value="Unassembled WGS sequence"/>
</dbReference>
<proteinExistence type="predicted"/>
<sequence>MPQNKPPVIQCCLTGDFSYRELGIGEEEPPIEEDSLNSRLVVKVDKKVDPKDLKLVVTRINHEQPINVDENVITAINGDSIALQKGKKKGRFMRFDIKELACKQNYQYQIFYKNKVLPIPGRHDDRIIFKTIPARQDPQPLRIAIGGDQERHEQFNPFAACFGFDNQTYTARLYQHIGNKEQPYQLFIHLGDLFNGEFYISPLNLFRSGRKIFERRVETAQAFRRHLDSDFITPVGNNLAIC</sequence>
<dbReference type="RefSeq" id="WP_035889493.1">
    <property type="nucleotide sequence ID" value="NZ_JNCF01000023.1"/>
</dbReference>
<protein>
    <submittedName>
        <fullName evidence="1">Uncharacterized protein</fullName>
    </submittedName>
</protein>
<accession>A0A0A2STW9</accession>
<dbReference type="STRING" id="1498499.EP47_06740"/>
<reference evidence="1 2" key="1">
    <citation type="submission" date="2014-05" db="EMBL/GenBank/DDBJ databases">
        <authorList>
            <person name="Rizzardi K."/>
            <person name="Winiecka-Krusnell J."/>
            <person name="Ramliden M."/>
            <person name="Alm E."/>
            <person name="Andersson S."/>
            <person name="Byfors S."/>
        </authorList>
    </citation>
    <scope>NUCLEOTIDE SEQUENCE [LARGE SCALE GENOMIC DNA]</scope>
    <source>
        <strain evidence="1 2">LEGN</strain>
    </source>
</reference>
<gene>
    <name evidence="1" type="ORF">EP47_06740</name>
</gene>
<organism evidence="1 2">
    <name type="scientific">Legionella norrlandica</name>
    <dbReference type="NCBI Taxonomy" id="1498499"/>
    <lineage>
        <taxon>Bacteria</taxon>
        <taxon>Pseudomonadati</taxon>
        <taxon>Pseudomonadota</taxon>
        <taxon>Gammaproteobacteria</taxon>
        <taxon>Legionellales</taxon>
        <taxon>Legionellaceae</taxon>
        <taxon>Legionella</taxon>
    </lineage>
</organism>
<dbReference type="EMBL" id="JNCF01000023">
    <property type="protein sequence ID" value="KGP63171.1"/>
    <property type="molecule type" value="Genomic_DNA"/>
</dbReference>
<evidence type="ECO:0000313" key="2">
    <source>
        <dbReference type="Proteomes" id="UP000054422"/>
    </source>
</evidence>
<name>A0A0A2STW9_9GAMM</name>
<comment type="caution">
    <text evidence="1">The sequence shown here is derived from an EMBL/GenBank/DDBJ whole genome shotgun (WGS) entry which is preliminary data.</text>
</comment>
<keyword evidence="2" id="KW-1185">Reference proteome</keyword>
<dbReference type="AlphaFoldDB" id="A0A0A2STW9"/>
<evidence type="ECO:0000313" key="1">
    <source>
        <dbReference type="EMBL" id="KGP63171.1"/>
    </source>
</evidence>